<dbReference type="OrthoDB" id="5983600at2759"/>
<dbReference type="InParanoid" id="A0A6I8U7H7"/>
<name>A0A6I8U7H7_AEDAE</name>
<reference evidence="5 6" key="1">
    <citation type="submission" date="2017-06" db="EMBL/GenBank/DDBJ databases">
        <title>Aedes aegypti genome working group (AGWG) sequencing and assembly.</title>
        <authorList>
            <consortium name="Aedes aegypti Genome Working Group (AGWG)"/>
            <person name="Matthews B.J."/>
        </authorList>
    </citation>
    <scope>NUCLEOTIDE SEQUENCE [LARGE SCALE GENOMIC DNA]</scope>
    <source>
        <strain evidence="5 6">LVP_AGWG</strain>
    </source>
</reference>
<protein>
    <recommendedName>
        <fullName evidence="4">Matrix-remodeling-associated protein 7 helical domain-containing protein</fullName>
    </recommendedName>
</protein>
<feature type="transmembrane region" description="Helical" evidence="3">
    <location>
        <begin position="16"/>
        <end position="37"/>
    </location>
</feature>
<evidence type="ECO:0000256" key="2">
    <source>
        <dbReference type="SAM" id="MobiDB-lite"/>
    </source>
</evidence>
<feature type="compositionally biased region" description="Low complexity" evidence="2">
    <location>
        <begin position="62"/>
        <end position="74"/>
    </location>
</feature>
<feature type="domain" description="Matrix-remodeling-associated protein 7 helical" evidence="4">
    <location>
        <begin position="85"/>
        <end position="146"/>
    </location>
</feature>
<evidence type="ECO:0000256" key="3">
    <source>
        <dbReference type="SAM" id="Phobius"/>
    </source>
</evidence>
<evidence type="ECO:0000259" key="4">
    <source>
        <dbReference type="Pfam" id="PF25473"/>
    </source>
</evidence>
<keyword evidence="1" id="KW-0175">Coiled coil</keyword>
<sequence>MKYLENLLIYFSNLSAFYIFSVATSIAVVLLTIYLGIVTRFANGTNEQAERKTSRPTQFQNGSSTGDGSDSDSTNENLRIESVRQLKSAKLKSLEQQLTDEQREAEKEIEKAQLSAIFELLKKQSEKFDGDANLNEDDLKEQLTLYR</sequence>
<reference evidence="5" key="2">
    <citation type="submission" date="2020-05" db="UniProtKB">
        <authorList>
            <consortium name="EnsemblMetazoa"/>
        </authorList>
    </citation>
    <scope>IDENTIFICATION</scope>
    <source>
        <strain evidence="5">LVP_AGWG</strain>
    </source>
</reference>
<organism evidence="5 6">
    <name type="scientific">Aedes aegypti</name>
    <name type="common">Yellowfever mosquito</name>
    <name type="synonym">Culex aegypti</name>
    <dbReference type="NCBI Taxonomy" id="7159"/>
    <lineage>
        <taxon>Eukaryota</taxon>
        <taxon>Metazoa</taxon>
        <taxon>Ecdysozoa</taxon>
        <taxon>Arthropoda</taxon>
        <taxon>Hexapoda</taxon>
        <taxon>Insecta</taxon>
        <taxon>Pterygota</taxon>
        <taxon>Neoptera</taxon>
        <taxon>Endopterygota</taxon>
        <taxon>Diptera</taxon>
        <taxon>Nematocera</taxon>
        <taxon>Culicoidea</taxon>
        <taxon>Culicidae</taxon>
        <taxon>Culicinae</taxon>
        <taxon>Aedini</taxon>
        <taxon>Aedes</taxon>
        <taxon>Stegomyia</taxon>
    </lineage>
</organism>
<dbReference type="InterPro" id="IPR057534">
    <property type="entry name" value="MXRA7_helical"/>
</dbReference>
<proteinExistence type="predicted"/>
<dbReference type="PANTHER" id="PTHR21845">
    <property type="entry name" value="TRANSMEMBRANE ANCHOR PROTEIN 1"/>
    <property type="match status" value="1"/>
</dbReference>
<keyword evidence="6" id="KW-1185">Reference proteome</keyword>
<keyword evidence="3" id="KW-1133">Transmembrane helix</keyword>
<dbReference type="EnsemblMetazoa" id="AAEL026160-RB">
    <property type="protein sequence ID" value="AAEL026160-PB"/>
    <property type="gene ID" value="AAEL026160"/>
</dbReference>
<dbReference type="InterPro" id="IPR026622">
    <property type="entry name" value="Mxra7"/>
</dbReference>
<accession>A0A6I8U7H7</accession>
<evidence type="ECO:0000313" key="5">
    <source>
        <dbReference type="EnsemblMetazoa" id="AAEL026160-PB"/>
    </source>
</evidence>
<dbReference type="PANTHER" id="PTHR21845:SF2">
    <property type="entry name" value="MATRIX-REMODELING-ASSOCIATED PROTEIN 7"/>
    <property type="match status" value="1"/>
</dbReference>
<dbReference type="AlphaFoldDB" id="A0A6I8U7H7"/>
<dbReference type="Proteomes" id="UP000008820">
    <property type="component" value="Chromosome 3"/>
</dbReference>
<keyword evidence="3" id="KW-0812">Transmembrane</keyword>
<feature type="coiled-coil region" evidence="1">
    <location>
        <begin position="84"/>
        <end position="115"/>
    </location>
</feature>
<gene>
    <name evidence="5" type="primary">5575323</name>
</gene>
<feature type="region of interest" description="Disordered" evidence="2">
    <location>
        <begin position="46"/>
        <end position="78"/>
    </location>
</feature>
<dbReference type="Pfam" id="PF25473">
    <property type="entry name" value="MXRA7_helical"/>
    <property type="match status" value="1"/>
</dbReference>
<evidence type="ECO:0000256" key="1">
    <source>
        <dbReference type="SAM" id="Coils"/>
    </source>
</evidence>
<keyword evidence="3" id="KW-0472">Membrane</keyword>
<evidence type="ECO:0000313" key="6">
    <source>
        <dbReference type="Proteomes" id="UP000008820"/>
    </source>
</evidence>